<evidence type="ECO:0000259" key="2">
    <source>
        <dbReference type="PROSITE" id="PS50943"/>
    </source>
</evidence>
<dbReference type="Gene3D" id="1.10.260.40">
    <property type="entry name" value="lambda repressor-like DNA-binding domains"/>
    <property type="match status" value="1"/>
</dbReference>
<name>A0A3A8KB15_9BACT</name>
<dbReference type="GO" id="GO:0003677">
    <property type="term" value="F:DNA binding"/>
    <property type="evidence" value="ECO:0007669"/>
    <property type="project" value="UniProtKB-KW"/>
</dbReference>
<evidence type="ECO:0000313" key="4">
    <source>
        <dbReference type="Proteomes" id="UP000268313"/>
    </source>
</evidence>
<feature type="domain" description="HTH cro/C1-type" evidence="2">
    <location>
        <begin position="29"/>
        <end position="82"/>
    </location>
</feature>
<dbReference type="CDD" id="cd00093">
    <property type="entry name" value="HTH_XRE"/>
    <property type="match status" value="1"/>
</dbReference>
<sequence length="124" mass="13790">MYIHPDIRTLALPKEPSRPLSAIIGDTARAARLRANLTQVDVAHLIDISPVVYSRLERGRMLPSVQTLYRLCPALRTTPNELLGYTASLPPDVVAAAKEALLRRVHELDAHQALALIQLLRDVR</sequence>
<dbReference type="Proteomes" id="UP000268313">
    <property type="component" value="Unassembled WGS sequence"/>
</dbReference>
<dbReference type="GO" id="GO:0005829">
    <property type="term" value="C:cytosol"/>
    <property type="evidence" value="ECO:0007669"/>
    <property type="project" value="TreeGrafter"/>
</dbReference>
<evidence type="ECO:0000313" key="3">
    <source>
        <dbReference type="EMBL" id="RKH04409.1"/>
    </source>
</evidence>
<evidence type="ECO:0000256" key="1">
    <source>
        <dbReference type="ARBA" id="ARBA00023125"/>
    </source>
</evidence>
<accession>A0A3A8KB15</accession>
<protein>
    <submittedName>
        <fullName evidence="3">XRE family transcriptional regulator</fullName>
    </submittedName>
</protein>
<dbReference type="SMART" id="SM00530">
    <property type="entry name" value="HTH_XRE"/>
    <property type="match status" value="1"/>
</dbReference>
<dbReference type="AlphaFoldDB" id="A0A3A8KB15"/>
<dbReference type="Pfam" id="PF01381">
    <property type="entry name" value="HTH_3"/>
    <property type="match status" value="1"/>
</dbReference>
<dbReference type="GO" id="GO:0003700">
    <property type="term" value="F:DNA-binding transcription factor activity"/>
    <property type="evidence" value="ECO:0007669"/>
    <property type="project" value="TreeGrafter"/>
</dbReference>
<comment type="caution">
    <text evidence="3">The sequence shown here is derived from an EMBL/GenBank/DDBJ whole genome shotgun (WGS) entry which is preliminary data.</text>
</comment>
<dbReference type="PANTHER" id="PTHR46797">
    <property type="entry name" value="HTH-TYPE TRANSCRIPTIONAL REGULATOR"/>
    <property type="match status" value="1"/>
</dbReference>
<gene>
    <name evidence="3" type="ORF">D7X32_11315</name>
</gene>
<keyword evidence="1" id="KW-0238">DNA-binding</keyword>
<dbReference type="EMBL" id="RAWE01000029">
    <property type="protein sequence ID" value="RKH04409.1"/>
    <property type="molecule type" value="Genomic_DNA"/>
</dbReference>
<keyword evidence="4" id="KW-1185">Reference proteome</keyword>
<dbReference type="InterPro" id="IPR050807">
    <property type="entry name" value="TransReg_Diox_bact_type"/>
</dbReference>
<dbReference type="OrthoDB" id="5469161at2"/>
<dbReference type="InterPro" id="IPR001387">
    <property type="entry name" value="Cro/C1-type_HTH"/>
</dbReference>
<proteinExistence type="predicted"/>
<dbReference type="InterPro" id="IPR010982">
    <property type="entry name" value="Lambda_DNA-bd_dom_sf"/>
</dbReference>
<dbReference type="SUPFAM" id="SSF47413">
    <property type="entry name" value="lambda repressor-like DNA-binding domains"/>
    <property type="match status" value="1"/>
</dbReference>
<dbReference type="PROSITE" id="PS50943">
    <property type="entry name" value="HTH_CROC1"/>
    <property type="match status" value="1"/>
</dbReference>
<organism evidence="3 4">
    <name type="scientific">Corallococcus carmarthensis</name>
    <dbReference type="NCBI Taxonomy" id="2316728"/>
    <lineage>
        <taxon>Bacteria</taxon>
        <taxon>Pseudomonadati</taxon>
        <taxon>Myxococcota</taxon>
        <taxon>Myxococcia</taxon>
        <taxon>Myxococcales</taxon>
        <taxon>Cystobacterineae</taxon>
        <taxon>Myxococcaceae</taxon>
        <taxon>Corallococcus</taxon>
    </lineage>
</organism>
<dbReference type="PANTHER" id="PTHR46797:SF1">
    <property type="entry name" value="METHYLPHOSPHONATE SYNTHASE"/>
    <property type="match status" value="1"/>
</dbReference>
<reference evidence="4" key="1">
    <citation type="submission" date="2018-09" db="EMBL/GenBank/DDBJ databases">
        <authorList>
            <person name="Livingstone P.G."/>
            <person name="Whitworth D.E."/>
        </authorList>
    </citation>
    <scope>NUCLEOTIDE SEQUENCE [LARGE SCALE GENOMIC DNA]</scope>
    <source>
        <strain evidence="4">CA043D</strain>
    </source>
</reference>